<organism evidence="23">
    <name type="scientific">Vernicia fordii</name>
    <name type="common">Tung</name>
    <name type="synonym">Aleurites fordii</name>
    <dbReference type="NCBI Taxonomy" id="73154"/>
    <lineage>
        <taxon>Eukaryota</taxon>
        <taxon>Viridiplantae</taxon>
        <taxon>Streptophyta</taxon>
        <taxon>Embryophyta</taxon>
        <taxon>Tracheophyta</taxon>
        <taxon>Spermatophyta</taxon>
        <taxon>Magnoliopsida</taxon>
        <taxon>eudicotyledons</taxon>
        <taxon>Gunneridae</taxon>
        <taxon>Pentapetalae</taxon>
        <taxon>rosids</taxon>
        <taxon>fabids</taxon>
        <taxon>Malpighiales</taxon>
        <taxon>Euphorbiaceae</taxon>
        <taxon>Crotonoideae</taxon>
        <taxon>Aleuritideae</taxon>
        <taxon>Vernicia</taxon>
    </lineage>
</organism>
<dbReference type="InterPro" id="IPR003591">
    <property type="entry name" value="Leu-rich_rpt_typical-subtyp"/>
</dbReference>
<dbReference type="GO" id="GO:0005886">
    <property type="term" value="C:plasma membrane"/>
    <property type="evidence" value="ECO:0007669"/>
    <property type="project" value="UniProtKB-SubCell"/>
</dbReference>
<dbReference type="PANTHER" id="PTHR27008">
    <property type="entry name" value="OS04G0122200 PROTEIN"/>
    <property type="match status" value="1"/>
</dbReference>
<dbReference type="Pfam" id="PF00069">
    <property type="entry name" value="Pkinase"/>
    <property type="match status" value="1"/>
</dbReference>
<evidence type="ECO:0000256" key="10">
    <source>
        <dbReference type="ARBA" id="ARBA00022737"/>
    </source>
</evidence>
<evidence type="ECO:0000256" key="18">
    <source>
        <dbReference type="ARBA" id="ARBA00047899"/>
    </source>
</evidence>
<dbReference type="InterPro" id="IPR032675">
    <property type="entry name" value="LRR_dom_sf"/>
</dbReference>
<dbReference type="InterPro" id="IPR011009">
    <property type="entry name" value="Kinase-like_dom_sf"/>
</dbReference>
<dbReference type="FunFam" id="1.10.510.10:FF:000358">
    <property type="entry name" value="Putative leucine-rich repeat receptor-like serine/threonine-protein kinase"/>
    <property type="match status" value="1"/>
</dbReference>
<dbReference type="SMART" id="SM00369">
    <property type="entry name" value="LRR_TYP"/>
    <property type="match status" value="8"/>
</dbReference>
<evidence type="ECO:0000256" key="16">
    <source>
        <dbReference type="ARBA" id="ARBA00023170"/>
    </source>
</evidence>
<dbReference type="Gene3D" id="3.30.200.20">
    <property type="entry name" value="Phosphorylase Kinase, domain 1"/>
    <property type="match status" value="1"/>
</dbReference>
<reference evidence="23" key="1">
    <citation type="journal article" date="2015" name="Int J Genomics">
        <title>Genome-Wide Identification and Characterization of the LRR-RLK Gene Family in Two Vernicia Species.</title>
        <authorList>
            <person name="Zhu H."/>
            <person name="Wang Y."/>
            <person name="Yin H."/>
            <person name="Gao M."/>
            <person name="Zhang Q."/>
            <person name="Chen Y."/>
        </authorList>
    </citation>
    <scope>NUCLEOTIDE SEQUENCE</scope>
</reference>
<evidence type="ECO:0000256" key="4">
    <source>
        <dbReference type="ARBA" id="ARBA00022527"/>
    </source>
</evidence>
<feature type="transmembrane region" description="Helical" evidence="21">
    <location>
        <begin position="498"/>
        <end position="519"/>
    </location>
</feature>
<dbReference type="FunFam" id="3.80.10.10:FF:000317">
    <property type="entry name" value="Inactive leucine-rich repeat receptor-like protein kinase"/>
    <property type="match status" value="1"/>
</dbReference>
<keyword evidence="6" id="KW-0433">Leucine-rich repeat</keyword>
<dbReference type="PROSITE" id="PS00107">
    <property type="entry name" value="PROTEIN_KINASE_ATP"/>
    <property type="match status" value="1"/>
</dbReference>
<keyword evidence="7" id="KW-0808">Transferase</keyword>
<evidence type="ECO:0000256" key="15">
    <source>
        <dbReference type="ARBA" id="ARBA00023136"/>
    </source>
</evidence>
<evidence type="ECO:0000313" key="23">
    <source>
        <dbReference type="EMBL" id="AMM42848.1"/>
    </source>
</evidence>
<dbReference type="GO" id="GO:0004674">
    <property type="term" value="F:protein serine/threonine kinase activity"/>
    <property type="evidence" value="ECO:0007669"/>
    <property type="project" value="UniProtKB-KW"/>
</dbReference>
<keyword evidence="14 21" id="KW-1133">Transmembrane helix</keyword>
<evidence type="ECO:0000256" key="11">
    <source>
        <dbReference type="ARBA" id="ARBA00022741"/>
    </source>
</evidence>
<keyword evidence="10" id="KW-0677">Repeat</keyword>
<evidence type="ECO:0000256" key="6">
    <source>
        <dbReference type="ARBA" id="ARBA00022614"/>
    </source>
</evidence>
<dbReference type="Gene3D" id="3.80.10.10">
    <property type="entry name" value="Ribonuclease Inhibitor"/>
    <property type="match status" value="3"/>
</dbReference>
<dbReference type="EMBL" id="KT805594">
    <property type="protein sequence ID" value="AMM42848.1"/>
    <property type="molecule type" value="mRNA"/>
</dbReference>
<evidence type="ECO:0000256" key="13">
    <source>
        <dbReference type="ARBA" id="ARBA00022840"/>
    </source>
</evidence>
<evidence type="ECO:0000256" key="3">
    <source>
        <dbReference type="ARBA" id="ARBA00022475"/>
    </source>
</evidence>
<dbReference type="GO" id="GO:0005524">
    <property type="term" value="F:ATP binding"/>
    <property type="evidence" value="ECO:0007669"/>
    <property type="project" value="UniProtKB-UniRule"/>
</dbReference>
<dbReference type="PROSITE" id="PS50011">
    <property type="entry name" value="PROTEIN_KINASE_DOM"/>
    <property type="match status" value="1"/>
</dbReference>
<dbReference type="PANTHER" id="PTHR27008:SF585">
    <property type="entry name" value="PROTEIN KINASE DOMAIN-CONTAINING PROTEIN"/>
    <property type="match status" value="1"/>
</dbReference>
<sequence length="842" mass="93632">MLKKLYLDHNNFNGEIPEKIGSLTKLENLSMSTNYLTGSIPSSLGNCSLLQDINFSENKLTGAIPLVIGDLGSLQILRMHDNFLSGKIPSTLFNISTMKALTMFANHLSGTLPSTMGLFLPNLMELLLGENELDGIIPSSISNASKLAFLDLSDNSFTGFIPSSLGNLRHLQGLNLANNHLTIESSTSESSFLTTLANCKELRKVVLSGNPLNITLPTSIGNLSTSLEQFLANNCNSKGIIPREISNLTSLIALSLANNQFSGNIPTTIGKLEKLQVLYLQGNKLQGTIMYDLCRLRSLAYLSFGGNKLVGSIPECLGNITSLQSLNLSSNNLNFTIPSTFWNLKYILTISMSSNFLSGFISSDIGNLTVVENIDLSSNKLSGEIPSSIGNLESLTHLSLAKNGLHGPIPESISFLKGLEFLDLSYNNLSGVIPKSLEKFLYLQHFNVSFNGLEGEIPNEGPFSNFSAKSYMMNYALCGAPRLLVPHCKSGTGAQPRFVFILKLTISLIVSILLAYYILLWSKFRKRNMPSIAPNLSLKTSFPSTEPNRRYTYLELQQATDWFSEDNLIGIGHFSSVYKGKLKDGKEVAIKAFNVEEETSLRSFDLECEVFSRVSHPNLVRTVCISNSINFKALVMEYMANGSLEKWLHTHKYDLDILQRFDIMIETAKAVRYLHQRCIIHCDIKPSNIILDEDMVAHVSDFSIAKIQPVSRIRTIQSKLMCTIGYVAPEYGRYGIVSASMDVYSFGILLMETFTGKKPTHEMFTGEMNLRRWVIESLPCEVERVIDPSLLQTEEENNDVYMKCISSVMRLALICSAESPSERLNMRDVEEKLNNIRFSTFR</sequence>
<keyword evidence="4" id="KW-0723">Serine/threonine-protein kinase</keyword>
<dbReference type="InterPro" id="IPR008271">
    <property type="entry name" value="Ser/Thr_kinase_AS"/>
</dbReference>
<dbReference type="Pfam" id="PF13855">
    <property type="entry name" value="LRR_8"/>
    <property type="match status" value="1"/>
</dbReference>
<evidence type="ECO:0000256" key="20">
    <source>
        <dbReference type="PROSITE-ProRule" id="PRU10141"/>
    </source>
</evidence>
<dbReference type="InterPro" id="IPR051809">
    <property type="entry name" value="Plant_receptor-like_S/T_kinase"/>
</dbReference>
<evidence type="ECO:0000256" key="1">
    <source>
        <dbReference type="ARBA" id="ARBA00004162"/>
    </source>
</evidence>
<dbReference type="SMART" id="SM00220">
    <property type="entry name" value="S_TKc"/>
    <property type="match status" value="1"/>
</dbReference>
<dbReference type="InterPro" id="IPR017441">
    <property type="entry name" value="Protein_kinase_ATP_BS"/>
</dbReference>
<comment type="catalytic activity">
    <reaction evidence="19">
        <text>L-seryl-[protein] + ATP = O-phospho-L-seryl-[protein] + ADP + H(+)</text>
        <dbReference type="Rhea" id="RHEA:17989"/>
        <dbReference type="Rhea" id="RHEA-COMP:9863"/>
        <dbReference type="Rhea" id="RHEA-COMP:11604"/>
        <dbReference type="ChEBI" id="CHEBI:15378"/>
        <dbReference type="ChEBI" id="CHEBI:29999"/>
        <dbReference type="ChEBI" id="CHEBI:30616"/>
        <dbReference type="ChEBI" id="CHEBI:83421"/>
        <dbReference type="ChEBI" id="CHEBI:456216"/>
        <dbReference type="EC" id="2.7.11.1"/>
    </reaction>
</comment>
<dbReference type="EC" id="2.7.11.1" evidence="2"/>
<comment type="subcellular location">
    <subcellularLocation>
        <location evidence="1">Cell membrane</location>
        <topology evidence="1">Single-pass membrane protein</topology>
    </subcellularLocation>
</comment>
<keyword evidence="11 20" id="KW-0547">Nucleotide-binding</keyword>
<dbReference type="FunFam" id="3.80.10.10:FF:000095">
    <property type="entry name" value="LRR receptor-like serine/threonine-protein kinase GSO1"/>
    <property type="match status" value="1"/>
</dbReference>
<keyword evidence="5" id="KW-0597">Phosphoprotein</keyword>
<evidence type="ECO:0000256" key="9">
    <source>
        <dbReference type="ARBA" id="ARBA00022729"/>
    </source>
</evidence>
<name>A0A127AUK5_VERFO</name>
<dbReference type="InterPro" id="IPR000719">
    <property type="entry name" value="Prot_kinase_dom"/>
</dbReference>
<dbReference type="SUPFAM" id="SSF56112">
    <property type="entry name" value="Protein kinase-like (PK-like)"/>
    <property type="match status" value="1"/>
</dbReference>
<dbReference type="Gene3D" id="1.10.510.10">
    <property type="entry name" value="Transferase(Phosphotransferase) domain 1"/>
    <property type="match status" value="1"/>
</dbReference>
<keyword evidence="9" id="KW-0732">Signal</keyword>
<evidence type="ECO:0000256" key="12">
    <source>
        <dbReference type="ARBA" id="ARBA00022777"/>
    </source>
</evidence>
<accession>A0A127AUK5</accession>
<evidence type="ECO:0000259" key="22">
    <source>
        <dbReference type="PROSITE" id="PS50011"/>
    </source>
</evidence>
<evidence type="ECO:0000256" key="17">
    <source>
        <dbReference type="ARBA" id="ARBA00023180"/>
    </source>
</evidence>
<dbReference type="SUPFAM" id="SSF52058">
    <property type="entry name" value="L domain-like"/>
    <property type="match status" value="2"/>
</dbReference>
<keyword evidence="17" id="KW-0325">Glycoprotein</keyword>
<dbReference type="InterPro" id="IPR001611">
    <property type="entry name" value="Leu-rich_rpt"/>
</dbReference>
<evidence type="ECO:0000256" key="19">
    <source>
        <dbReference type="ARBA" id="ARBA00048679"/>
    </source>
</evidence>
<keyword evidence="13 20" id="KW-0067">ATP-binding</keyword>
<feature type="domain" description="Protein kinase" evidence="22">
    <location>
        <begin position="563"/>
        <end position="838"/>
    </location>
</feature>
<keyword evidence="3" id="KW-1003">Cell membrane</keyword>
<evidence type="ECO:0000256" key="14">
    <source>
        <dbReference type="ARBA" id="ARBA00022989"/>
    </source>
</evidence>
<evidence type="ECO:0000256" key="21">
    <source>
        <dbReference type="SAM" id="Phobius"/>
    </source>
</evidence>
<evidence type="ECO:0000256" key="2">
    <source>
        <dbReference type="ARBA" id="ARBA00012513"/>
    </source>
</evidence>
<proteinExistence type="evidence at transcript level"/>
<keyword evidence="15 21" id="KW-0472">Membrane</keyword>
<keyword evidence="8 21" id="KW-0812">Transmembrane</keyword>
<dbReference type="AlphaFoldDB" id="A0A127AUK5"/>
<dbReference type="PROSITE" id="PS00108">
    <property type="entry name" value="PROTEIN_KINASE_ST"/>
    <property type="match status" value="1"/>
</dbReference>
<evidence type="ECO:0000256" key="5">
    <source>
        <dbReference type="ARBA" id="ARBA00022553"/>
    </source>
</evidence>
<feature type="binding site" evidence="20">
    <location>
        <position position="591"/>
    </location>
    <ligand>
        <name>ATP</name>
        <dbReference type="ChEBI" id="CHEBI:30616"/>
    </ligand>
</feature>
<evidence type="ECO:0000256" key="7">
    <source>
        <dbReference type="ARBA" id="ARBA00022679"/>
    </source>
</evidence>
<dbReference type="Pfam" id="PF00560">
    <property type="entry name" value="LRR_1"/>
    <property type="match status" value="9"/>
</dbReference>
<protein>
    <recommendedName>
        <fullName evidence="2">non-specific serine/threonine protein kinase</fullName>
        <ecNumber evidence="2">2.7.11.1</ecNumber>
    </recommendedName>
</protein>
<comment type="catalytic activity">
    <reaction evidence="18">
        <text>L-threonyl-[protein] + ATP = O-phospho-L-threonyl-[protein] + ADP + H(+)</text>
        <dbReference type="Rhea" id="RHEA:46608"/>
        <dbReference type="Rhea" id="RHEA-COMP:11060"/>
        <dbReference type="Rhea" id="RHEA-COMP:11605"/>
        <dbReference type="ChEBI" id="CHEBI:15378"/>
        <dbReference type="ChEBI" id="CHEBI:30013"/>
        <dbReference type="ChEBI" id="CHEBI:30616"/>
        <dbReference type="ChEBI" id="CHEBI:61977"/>
        <dbReference type="ChEBI" id="CHEBI:456216"/>
        <dbReference type="EC" id="2.7.11.1"/>
    </reaction>
</comment>
<keyword evidence="16" id="KW-0675">Receptor</keyword>
<keyword evidence="12" id="KW-0418">Kinase</keyword>
<evidence type="ECO:0000256" key="8">
    <source>
        <dbReference type="ARBA" id="ARBA00022692"/>
    </source>
</evidence>